<keyword evidence="8" id="KW-1133">Transmembrane helix</keyword>
<dbReference type="GO" id="GO:0055056">
    <property type="term" value="F:D-glucose transmembrane transporter activity"/>
    <property type="evidence" value="ECO:0007669"/>
    <property type="project" value="UniProtKB-UniRule"/>
</dbReference>
<dbReference type="SUPFAM" id="SSF48576">
    <property type="entry name" value="Terpenoid synthases"/>
    <property type="match status" value="1"/>
</dbReference>
<gene>
    <name evidence="12" type="ORF">SARC_02707</name>
</gene>
<dbReference type="UniPathway" id="UPA00767">
    <property type="reaction ID" value="UER00751"/>
</dbReference>
<evidence type="ECO:0000256" key="5">
    <source>
        <dbReference type="ARBA" id="ARBA00022516"/>
    </source>
</evidence>
<dbReference type="eggNOG" id="KOG1459">
    <property type="taxonomic scope" value="Eukaryota"/>
</dbReference>
<dbReference type="EC" id="2.5.1.21" evidence="4 11"/>
<keyword evidence="13" id="KW-1185">Reference proteome</keyword>
<keyword evidence="7" id="KW-0812">Transmembrane</keyword>
<dbReference type="Proteomes" id="UP000054560">
    <property type="component" value="Unassembled WGS sequence"/>
</dbReference>
<dbReference type="GO" id="GO:0045338">
    <property type="term" value="P:farnesyl diphosphate metabolic process"/>
    <property type="evidence" value="ECO:0007669"/>
    <property type="project" value="InterPro"/>
</dbReference>
<sequence length="432" mass="48909">MQFVASLSHVDEIFAMVSYKLNGGISAPTTPTSSTGDLSKADTIQKETTKELIECYRLLGLTSRSFAAVIQALQPELRAAVCVFYLVLRGLDTIEDDMTIPFDTKAPLLLDFHNILYKEGWTFDGNGPDEKDRHLLLEFHYVVTEFLRLKKEYRDVIQNITQRMAKGMCHYADESITVITLADWDEYCHHVAGLVGIGLSKLFAASGLESEEFYGKECEHLGNQMGLFLQKTNIIRDFLEDLDEGRVWWPKCVWGKYAASLEEFRLPENRGKAVACMNELITNALEHIPAMFTYMSKITEQSVFNFCAIPQVMAVATLNSCYNNPRVFQKVVKIRKGLAVRYMLDSKNMDAVALIFDEQLKELETKMNPSDPSYKATTLAVHNARRLVKESGAEERLPWFTWKHNALTVRPYPHGVALVAAGTLGYLVYKAK</sequence>
<dbReference type="Gene3D" id="1.10.600.10">
    <property type="entry name" value="Farnesyl Diphosphate Synthase"/>
    <property type="match status" value="1"/>
</dbReference>
<dbReference type="OrthoDB" id="431150at2759"/>
<dbReference type="STRING" id="667725.A0A0L0G855"/>
<reference evidence="12 13" key="1">
    <citation type="submission" date="2011-02" db="EMBL/GenBank/DDBJ databases">
        <title>The Genome Sequence of Sphaeroforma arctica JP610.</title>
        <authorList>
            <consortium name="The Broad Institute Genome Sequencing Platform"/>
            <person name="Russ C."/>
            <person name="Cuomo C."/>
            <person name="Young S.K."/>
            <person name="Zeng Q."/>
            <person name="Gargeya S."/>
            <person name="Alvarado L."/>
            <person name="Berlin A."/>
            <person name="Chapman S.B."/>
            <person name="Chen Z."/>
            <person name="Freedman E."/>
            <person name="Gellesch M."/>
            <person name="Goldberg J."/>
            <person name="Griggs A."/>
            <person name="Gujja S."/>
            <person name="Heilman E."/>
            <person name="Heiman D."/>
            <person name="Howarth C."/>
            <person name="Mehta T."/>
            <person name="Neiman D."/>
            <person name="Pearson M."/>
            <person name="Roberts A."/>
            <person name="Saif S."/>
            <person name="Shea T."/>
            <person name="Shenoy N."/>
            <person name="Sisk P."/>
            <person name="Stolte C."/>
            <person name="Sykes S."/>
            <person name="White J."/>
            <person name="Yandava C."/>
            <person name="Burger G."/>
            <person name="Gray M.W."/>
            <person name="Holland P.W.H."/>
            <person name="King N."/>
            <person name="Lang F.B.F."/>
            <person name="Roger A.J."/>
            <person name="Ruiz-Trillo I."/>
            <person name="Haas B."/>
            <person name="Nusbaum C."/>
            <person name="Birren B."/>
        </authorList>
    </citation>
    <scope>NUCLEOTIDE SEQUENCE [LARGE SCALE GENOMIC DNA]</scope>
    <source>
        <strain evidence="12 13">JP610</strain>
    </source>
</reference>
<dbReference type="SFLD" id="SFLDS00005">
    <property type="entry name" value="Isoprenoid_Synthase_Type_I"/>
    <property type="match status" value="1"/>
</dbReference>
<accession>A0A0L0G855</accession>
<comment type="catalytic activity">
    <reaction evidence="11">
        <text>2 (2E,6E)-farnesyl diphosphate + NADH + H(+) = squalene + 2 diphosphate + NAD(+)</text>
        <dbReference type="Rhea" id="RHEA:32299"/>
        <dbReference type="ChEBI" id="CHEBI:15378"/>
        <dbReference type="ChEBI" id="CHEBI:15440"/>
        <dbReference type="ChEBI" id="CHEBI:33019"/>
        <dbReference type="ChEBI" id="CHEBI:57540"/>
        <dbReference type="ChEBI" id="CHEBI:57945"/>
        <dbReference type="ChEBI" id="CHEBI:175763"/>
        <dbReference type="EC" id="2.5.1.21"/>
    </reaction>
</comment>
<dbReference type="PANTHER" id="PTHR11626:SF2">
    <property type="entry name" value="SQUALENE SYNTHASE"/>
    <property type="match status" value="1"/>
</dbReference>
<protein>
    <recommendedName>
        <fullName evidence="4 11">Squalene synthase</fullName>
        <shortName evidence="11">SQS</shortName>
        <shortName evidence="11">SS</shortName>
        <ecNumber evidence="4 11">2.5.1.21</ecNumber>
    </recommendedName>
</protein>
<dbReference type="EMBL" id="KQ241721">
    <property type="protein sequence ID" value="KNC85079.1"/>
    <property type="molecule type" value="Genomic_DNA"/>
</dbReference>
<dbReference type="InterPro" id="IPR006449">
    <property type="entry name" value="Squal_synth-like"/>
</dbReference>
<dbReference type="PANTHER" id="PTHR11626">
    <property type="entry name" value="FARNESYL-DIPHOSPHATE FARNESYLTRANSFERASE"/>
    <property type="match status" value="1"/>
</dbReference>
<dbReference type="CDD" id="cd00683">
    <property type="entry name" value="Trans_IPPS_HH"/>
    <property type="match status" value="1"/>
</dbReference>
<comment type="subcellular location">
    <subcellularLocation>
        <location evidence="2">Membrane</location>
    </subcellularLocation>
</comment>
<dbReference type="InterPro" id="IPR019845">
    <property type="entry name" value="Squalene/phytoene_synthase_CS"/>
</dbReference>
<evidence type="ECO:0000256" key="8">
    <source>
        <dbReference type="ARBA" id="ARBA00022989"/>
    </source>
</evidence>
<comment type="pathway">
    <text evidence="11">Terpene metabolism; lanosterol biosynthesis; lanosterol from farnesyl diphosphate: step 1/3.</text>
</comment>
<dbReference type="GO" id="GO:0005789">
    <property type="term" value="C:endoplasmic reticulum membrane"/>
    <property type="evidence" value="ECO:0007669"/>
    <property type="project" value="TreeGrafter"/>
</dbReference>
<comment type="function">
    <text evidence="11">Catalyzes the condensation of 2 farnesyl pyrophosphate (FPP) moieties to form squalene.</text>
</comment>
<evidence type="ECO:0000256" key="7">
    <source>
        <dbReference type="ARBA" id="ARBA00022692"/>
    </source>
</evidence>
<dbReference type="GO" id="GO:0051996">
    <property type="term" value="F:squalene synthase [NAD(P)H] activity"/>
    <property type="evidence" value="ECO:0007669"/>
    <property type="project" value="UniProtKB-UniRule"/>
</dbReference>
<evidence type="ECO:0000256" key="2">
    <source>
        <dbReference type="ARBA" id="ARBA00004370"/>
    </source>
</evidence>
<comment type="cofactor">
    <cofactor evidence="1 11">
        <name>Mg(2+)</name>
        <dbReference type="ChEBI" id="CHEBI:18420"/>
    </cofactor>
</comment>
<keyword evidence="6 11" id="KW-0808">Transferase</keyword>
<evidence type="ECO:0000313" key="13">
    <source>
        <dbReference type="Proteomes" id="UP000054560"/>
    </source>
</evidence>
<evidence type="ECO:0000256" key="9">
    <source>
        <dbReference type="ARBA" id="ARBA00023098"/>
    </source>
</evidence>
<evidence type="ECO:0000313" key="12">
    <source>
        <dbReference type="EMBL" id="KNC85079.1"/>
    </source>
</evidence>
<dbReference type="SFLD" id="SFLDG01018">
    <property type="entry name" value="Squalene/Phytoene_Synthase_Lik"/>
    <property type="match status" value="1"/>
</dbReference>
<comment type="catalytic activity">
    <reaction evidence="11">
        <text>2 (2E,6E)-farnesyl diphosphate + NADPH + H(+) = squalene + 2 diphosphate + NADP(+)</text>
        <dbReference type="Rhea" id="RHEA:32295"/>
        <dbReference type="ChEBI" id="CHEBI:15378"/>
        <dbReference type="ChEBI" id="CHEBI:15440"/>
        <dbReference type="ChEBI" id="CHEBI:33019"/>
        <dbReference type="ChEBI" id="CHEBI:57783"/>
        <dbReference type="ChEBI" id="CHEBI:58349"/>
        <dbReference type="ChEBI" id="CHEBI:175763"/>
        <dbReference type="EC" id="2.5.1.21"/>
    </reaction>
</comment>
<dbReference type="InterPro" id="IPR044844">
    <property type="entry name" value="Trans_IPPS_euk-type"/>
</dbReference>
<dbReference type="InterPro" id="IPR008949">
    <property type="entry name" value="Isoprenoid_synthase_dom_sf"/>
</dbReference>
<keyword evidence="10" id="KW-0472">Membrane</keyword>
<evidence type="ECO:0000256" key="1">
    <source>
        <dbReference type="ARBA" id="ARBA00001946"/>
    </source>
</evidence>
<evidence type="ECO:0000256" key="11">
    <source>
        <dbReference type="RuleBase" id="RU368088"/>
    </source>
</evidence>
<proteinExistence type="inferred from homology"/>
<keyword evidence="9" id="KW-0443">Lipid metabolism</keyword>
<dbReference type="RefSeq" id="XP_014158981.1">
    <property type="nucleotide sequence ID" value="XM_014303506.1"/>
</dbReference>
<dbReference type="Pfam" id="PF00494">
    <property type="entry name" value="SQS_PSY"/>
    <property type="match status" value="1"/>
</dbReference>
<dbReference type="FunFam" id="1.10.600.10:FF:000003">
    <property type="entry name" value="Farnesyl-diphosphate farnesyltransferase 1"/>
    <property type="match status" value="1"/>
</dbReference>
<name>A0A0L0G855_9EUKA</name>
<keyword evidence="5" id="KW-0444">Lipid biosynthesis</keyword>
<evidence type="ECO:0000256" key="4">
    <source>
        <dbReference type="ARBA" id="ARBA00012373"/>
    </source>
</evidence>
<dbReference type="AlphaFoldDB" id="A0A0L0G855"/>
<evidence type="ECO:0000256" key="6">
    <source>
        <dbReference type="ARBA" id="ARBA00022679"/>
    </source>
</evidence>
<dbReference type="InterPro" id="IPR002060">
    <property type="entry name" value="Squ/phyt_synthse"/>
</dbReference>
<comment type="similarity">
    <text evidence="3 11">Belongs to the phytoene/squalene synthase family.</text>
</comment>
<evidence type="ECO:0000256" key="3">
    <source>
        <dbReference type="ARBA" id="ARBA00006251"/>
    </source>
</evidence>
<dbReference type="PROSITE" id="PS01044">
    <property type="entry name" value="SQUALEN_PHYTOEN_SYN_1"/>
    <property type="match status" value="1"/>
</dbReference>
<dbReference type="NCBIfam" id="TIGR01559">
    <property type="entry name" value="squal_synth"/>
    <property type="match status" value="1"/>
</dbReference>
<evidence type="ECO:0000256" key="10">
    <source>
        <dbReference type="ARBA" id="ARBA00023136"/>
    </source>
</evidence>
<dbReference type="InterPro" id="IPR033904">
    <property type="entry name" value="Trans_IPPS_HH"/>
</dbReference>
<dbReference type="GO" id="GO:0008610">
    <property type="term" value="P:lipid biosynthetic process"/>
    <property type="evidence" value="ECO:0007669"/>
    <property type="project" value="InterPro"/>
</dbReference>
<dbReference type="GeneID" id="25903211"/>
<organism evidence="12 13">
    <name type="scientific">Sphaeroforma arctica JP610</name>
    <dbReference type="NCBI Taxonomy" id="667725"/>
    <lineage>
        <taxon>Eukaryota</taxon>
        <taxon>Ichthyosporea</taxon>
        <taxon>Ichthyophonida</taxon>
        <taxon>Sphaeroforma</taxon>
    </lineage>
</organism>